<feature type="domain" description="IclR-ED" evidence="5">
    <location>
        <begin position="87"/>
        <end position="276"/>
    </location>
</feature>
<dbReference type="InterPro" id="IPR036388">
    <property type="entry name" value="WH-like_DNA-bd_sf"/>
</dbReference>
<evidence type="ECO:0000256" key="3">
    <source>
        <dbReference type="ARBA" id="ARBA00023163"/>
    </source>
</evidence>
<dbReference type="GO" id="GO:0045892">
    <property type="term" value="P:negative regulation of DNA-templated transcription"/>
    <property type="evidence" value="ECO:0007669"/>
    <property type="project" value="TreeGrafter"/>
</dbReference>
<gene>
    <name evidence="6" type="ORF">FHR96_002170</name>
</gene>
<dbReference type="EMBL" id="JACHXM010000008">
    <property type="protein sequence ID" value="MBB3141293.1"/>
    <property type="molecule type" value="Genomic_DNA"/>
</dbReference>
<evidence type="ECO:0000256" key="1">
    <source>
        <dbReference type="ARBA" id="ARBA00023015"/>
    </source>
</evidence>
<name>A0A7W5BZ42_9GAMM</name>
<dbReference type="GO" id="GO:0003700">
    <property type="term" value="F:DNA-binding transcription factor activity"/>
    <property type="evidence" value="ECO:0007669"/>
    <property type="project" value="TreeGrafter"/>
</dbReference>
<dbReference type="PANTHER" id="PTHR30136">
    <property type="entry name" value="HELIX-TURN-HELIX TRANSCRIPTIONAL REGULATOR, ICLR FAMILY"/>
    <property type="match status" value="1"/>
</dbReference>
<proteinExistence type="predicted"/>
<comment type="caution">
    <text evidence="6">The sequence shown here is derived from an EMBL/GenBank/DDBJ whole genome shotgun (WGS) entry which is preliminary data.</text>
</comment>
<dbReference type="PROSITE" id="PS51078">
    <property type="entry name" value="ICLR_ED"/>
    <property type="match status" value="1"/>
</dbReference>
<dbReference type="Gene3D" id="1.10.10.10">
    <property type="entry name" value="Winged helix-like DNA-binding domain superfamily/Winged helix DNA-binding domain"/>
    <property type="match status" value="1"/>
</dbReference>
<dbReference type="SUPFAM" id="SSF55781">
    <property type="entry name" value="GAF domain-like"/>
    <property type="match status" value="1"/>
</dbReference>
<dbReference type="InterPro" id="IPR005471">
    <property type="entry name" value="Tscrpt_reg_IclR_N"/>
</dbReference>
<keyword evidence="1" id="KW-0805">Transcription regulation</keyword>
<dbReference type="SUPFAM" id="SSF46785">
    <property type="entry name" value="Winged helix' DNA-binding domain"/>
    <property type="match status" value="1"/>
</dbReference>
<protein>
    <submittedName>
        <fullName evidence="6">DNA-binding IclR family transcriptional regulator</fullName>
    </submittedName>
</protein>
<keyword evidence="3" id="KW-0804">Transcription</keyword>
<evidence type="ECO:0000313" key="6">
    <source>
        <dbReference type="EMBL" id="MBB3141293.1"/>
    </source>
</evidence>
<reference evidence="6 7" key="1">
    <citation type="submission" date="2020-08" db="EMBL/GenBank/DDBJ databases">
        <title>Genomic Encyclopedia of Type Strains, Phase III (KMG-III): the genomes of soil and plant-associated and newly described type strains.</title>
        <authorList>
            <person name="Whitman W."/>
        </authorList>
    </citation>
    <scope>NUCLEOTIDE SEQUENCE [LARGE SCALE GENOMIC DNA]</scope>
    <source>
        <strain evidence="6 7">CECT 5995</strain>
    </source>
</reference>
<dbReference type="GO" id="GO:0003677">
    <property type="term" value="F:DNA binding"/>
    <property type="evidence" value="ECO:0007669"/>
    <property type="project" value="UniProtKB-KW"/>
</dbReference>
<dbReference type="Pfam" id="PF01614">
    <property type="entry name" value="IclR_C"/>
    <property type="match status" value="1"/>
</dbReference>
<dbReference type="InterPro" id="IPR029016">
    <property type="entry name" value="GAF-like_dom_sf"/>
</dbReference>
<evidence type="ECO:0000313" key="7">
    <source>
        <dbReference type="Proteomes" id="UP000525987"/>
    </source>
</evidence>
<sequence>MLIRHSISSGSSMFPHVAKSQSPSTLHNAMQLLQVTARCGYRGANIDDYLDATTLSRPTIYRLLKGLREQGFLRSAPARGYYQLGYELLVLGAQAGNGSGLRDLMRPRLLSLAQQFGDSFYLFARDGIHAVCLEAQNGAYPVGSFVRATGGRVPLGVGQASIALLAYLNDAEKRTILQHGGAALSRDYRIDIAAIEAEIAFLFEHGYARGVEGSQLPEYTGLAIPILDHSGYPLGALSCSMLKSRMNDQHRAAVLDGMRAEVASLLAEAHSLLYLE</sequence>
<dbReference type="InterPro" id="IPR050707">
    <property type="entry name" value="HTH_MetabolicPath_Reg"/>
</dbReference>
<dbReference type="SMART" id="SM00346">
    <property type="entry name" value="HTH_ICLR"/>
    <property type="match status" value="1"/>
</dbReference>
<dbReference type="AlphaFoldDB" id="A0A7W5BZ42"/>
<evidence type="ECO:0000256" key="2">
    <source>
        <dbReference type="ARBA" id="ARBA00023125"/>
    </source>
</evidence>
<dbReference type="Proteomes" id="UP000525987">
    <property type="component" value="Unassembled WGS sequence"/>
</dbReference>
<organism evidence="6 7">
    <name type="scientific">Halomonas organivorans</name>
    <dbReference type="NCBI Taxonomy" id="257772"/>
    <lineage>
        <taxon>Bacteria</taxon>
        <taxon>Pseudomonadati</taxon>
        <taxon>Pseudomonadota</taxon>
        <taxon>Gammaproteobacteria</taxon>
        <taxon>Oceanospirillales</taxon>
        <taxon>Halomonadaceae</taxon>
        <taxon>Halomonas</taxon>
    </lineage>
</organism>
<dbReference type="PROSITE" id="PS51077">
    <property type="entry name" value="HTH_ICLR"/>
    <property type="match status" value="1"/>
</dbReference>
<keyword evidence="7" id="KW-1185">Reference proteome</keyword>
<feature type="domain" description="HTH iclR-type" evidence="4">
    <location>
        <begin position="23"/>
        <end position="86"/>
    </location>
</feature>
<dbReference type="InterPro" id="IPR036390">
    <property type="entry name" value="WH_DNA-bd_sf"/>
</dbReference>
<evidence type="ECO:0000259" key="5">
    <source>
        <dbReference type="PROSITE" id="PS51078"/>
    </source>
</evidence>
<evidence type="ECO:0000259" key="4">
    <source>
        <dbReference type="PROSITE" id="PS51077"/>
    </source>
</evidence>
<keyword evidence="2 6" id="KW-0238">DNA-binding</keyword>
<accession>A0A7W5BZ42</accession>
<dbReference type="InterPro" id="IPR014757">
    <property type="entry name" value="Tscrpt_reg_IclR_C"/>
</dbReference>
<dbReference type="Gene3D" id="3.30.450.40">
    <property type="match status" value="1"/>
</dbReference>
<dbReference type="RefSeq" id="WP_246392888.1">
    <property type="nucleotide sequence ID" value="NZ_JACHXM010000008.1"/>
</dbReference>
<dbReference type="PANTHER" id="PTHR30136:SF35">
    <property type="entry name" value="HTH-TYPE TRANSCRIPTIONAL REGULATOR RV1719"/>
    <property type="match status" value="1"/>
</dbReference>